<keyword evidence="1" id="KW-1133">Transmembrane helix</keyword>
<dbReference type="EMBL" id="WBZC01000015">
    <property type="protein sequence ID" value="KAB3535756.1"/>
    <property type="molecule type" value="Genomic_DNA"/>
</dbReference>
<evidence type="ECO:0000256" key="1">
    <source>
        <dbReference type="SAM" id="Phobius"/>
    </source>
</evidence>
<feature type="transmembrane region" description="Helical" evidence="1">
    <location>
        <begin position="7"/>
        <end position="35"/>
    </location>
</feature>
<keyword evidence="1" id="KW-0472">Membrane</keyword>
<protein>
    <recommendedName>
        <fullName evidence="4">DUF454 domain-containing protein</fullName>
    </recommendedName>
</protein>
<keyword evidence="3" id="KW-1185">Reference proteome</keyword>
<dbReference type="AlphaFoldDB" id="A0A6I0FB39"/>
<evidence type="ECO:0008006" key="4">
    <source>
        <dbReference type="Google" id="ProtNLM"/>
    </source>
</evidence>
<evidence type="ECO:0000313" key="3">
    <source>
        <dbReference type="Proteomes" id="UP000432715"/>
    </source>
</evidence>
<organism evidence="2 3">
    <name type="scientific">Alkaliphilus pronyensis</name>
    <dbReference type="NCBI Taxonomy" id="1482732"/>
    <lineage>
        <taxon>Bacteria</taxon>
        <taxon>Bacillati</taxon>
        <taxon>Bacillota</taxon>
        <taxon>Clostridia</taxon>
        <taxon>Peptostreptococcales</taxon>
        <taxon>Natronincolaceae</taxon>
        <taxon>Alkaliphilus</taxon>
    </lineage>
</organism>
<name>A0A6I0FB39_9FIRM</name>
<sequence>MKKLCGILLLILGVVGIIMPIMPGWIFIFIGWAILKSTPKNMFVY</sequence>
<reference evidence="2 3" key="1">
    <citation type="submission" date="2019-10" db="EMBL/GenBank/DDBJ databases">
        <title>Alkaliphilus serpentinus sp. nov. and Alkaliphilus pronyensis sp. nov., two novel anaerobic alkaliphilic species isolated from the serpentinized-hosted hydrothermal field of the Prony Bay (New Caledonia).</title>
        <authorList>
            <person name="Postec A."/>
        </authorList>
    </citation>
    <scope>NUCLEOTIDE SEQUENCE [LARGE SCALE GENOMIC DNA]</scope>
    <source>
        <strain evidence="2 3">LacV</strain>
    </source>
</reference>
<dbReference type="Proteomes" id="UP000432715">
    <property type="component" value="Unassembled WGS sequence"/>
</dbReference>
<accession>A0A6I0FB39</accession>
<dbReference type="RefSeq" id="WP_151860603.1">
    <property type="nucleotide sequence ID" value="NZ_WBZC01000015.1"/>
</dbReference>
<comment type="caution">
    <text evidence="2">The sequence shown here is derived from an EMBL/GenBank/DDBJ whole genome shotgun (WGS) entry which is preliminary data.</text>
</comment>
<keyword evidence="1" id="KW-0812">Transmembrane</keyword>
<evidence type="ECO:0000313" key="2">
    <source>
        <dbReference type="EMBL" id="KAB3535756.1"/>
    </source>
</evidence>
<proteinExistence type="predicted"/>
<gene>
    <name evidence="2" type="ORF">F8154_05500</name>
</gene>